<keyword evidence="5" id="KW-0762">Sugar transport</keyword>
<comment type="similarity">
    <text evidence="2">Belongs to the BexD/CtrA/VexA family.</text>
</comment>
<keyword evidence="8" id="KW-0625">Polysaccharide transport</keyword>
<feature type="domain" description="Soluble ligand binding" evidence="18">
    <location>
        <begin position="408"/>
        <end position="453"/>
    </location>
</feature>
<evidence type="ECO:0000256" key="15">
    <source>
        <dbReference type="SAM" id="MobiDB-lite"/>
    </source>
</evidence>
<feature type="signal peptide" evidence="16">
    <location>
        <begin position="1"/>
        <end position="22"/>
    </location>
</feature>
<evidence type="ECO:0000256" key="8">
    <source>
        <dbReference type="ARBA" id="ARBA00023047"/>
    </source>
</evidence>
<keyword evidence="21" id="KW-1185">Reference proteome</keyword>
<dbReference type="RefSeq" id="WP_101071720.1">
    <property type="nucleotide sequence ID" value="NZ_PISP01000001.1"/>
</dbReference>
<dbReference type="InterPro" id="IPR003715">
    <property type="entry name" value="Poly_export_N"/>
</dbReference>
<keyword evidence="4" id="KW-1134">Transmembrane beta strand</keyword>
<dbReference type="GO" id="GO:0006811">
    <property type="term" value="P:monoatomic ion transport"/>
    <property type="evidence" value="ECO:0007669"/>
    <property type="project" value="UniProtKB-KW"/>
</dbReference>
<evidence type="ECO:0000256" key="6">
    <source>
        <dbReference type="ARBA" id="ARBA00022692"/>
    </source>
</evidence>
<comment type="caution">
    <text evidence="20">The sequence shown here is derived from an EMBL/GenBank/DDBJ whole genome shotgun (WGS) entry which is preliminary data.</text>
</comment>
<dbReference type="Pfam" id="PF02563">
    <property type="entry name" value="Poly_export"/>
    <property type="match status" value="1"/>
</dbReference>
<evidence type="ECO:0000256" key="10">
    <source>
        <dbReference type="ARBA" id="ARBA00023114"/>
    </source>
</evidence>
<dbReference type="Pfam" id="PF22461">
    <property type="entry name" value="SLBB_2"/>
    <property type="match status" value="1"/>
</dbReference>
<feature type="compositionally biased region" description="Polar residues" evidence="15">
    <location>
        <begin position="108"/>
        <end position="119"/>
    </location>
</feature>
<keyword evidence="3" id="KW-0813">Transport</keyword>
<reference evidence="20 21" key="1">
    <citation type="submission" date="2017-11" db="EMBL/GenBank/DDBJ databases">
        <title>Rhodohalobacter 15182 sp. nov., isolated from a salt lake.</title>
        <authorList>
            <person name="Han S."/>
        </authorList>
    </citation>
    <scope>NUCLEOTIDE SEQUENCE [LARGE SCALE GENOMIC DNA]</scope>
    <source>
        <strain evidence="20 21">15182</strain>
    </source>
</reference>
<protein>
    <recommendedName>
        <fullName evidence="22">Sugar transporter</fullName>
    </recommendedName>
</protein>
<feature type="domain" description="SLBB" evidence="19">
    <location>
        <begin position="240"/>
        <end position="317"/>
    </location>
</feature>
<dbReference type="InterPro" id="IPR049712">
    <property type="entry name" value="Poly_export"/>
</dbReference>
<evidence type="ECO:0000256" key="13">
    <source>
        <dbReference type="ARBA" id="ARBA00023237"/>
    </source>
</evidence>
<keyword evidence="9" id="KW-0406">Ion transport</keyword>
<evidence type="ECO:0000256" key="7">
    <source>
        <dbReference type="ARBA" id="ARBA00022729"/>
    </source>
</evidence>
<organism evidence="20 21">
    <name type="scientific">Rhodohalobacter barkolensis</name>
    <dbReference type="NCBI Taxonomy" id="2053187"/>
    <lineage>
        <taxon>Bacteria</taxon>
        <taxon>Pseudomonadati</taxon>
        <taxon>Balneolota</taxon>
        <taxon>Balneolia</taxon>
        <taxon>Balneolales</taxon>
        <taxon>Balneolaceae</taxon>
        <taxon>Rhodohalobacter</taxon>
    </lineage>
</organism>
<evidence type="ECO:0000313" key="21">
    <source>
        <dbReference type="Proteomes" id="UP000233398"/>
    </source>
</evidence>
<evidence type="ECO:0000313" key="20">
    <source>
        <dbReference type="EMBL" id="PKD44428.1"/>
    </source>
</evidence>
<accession>A0A2N0VJU2</accession>
<keyword evidence="11" id="KW-0472">Membrane</keyword>
<keyword evidence="14" id="KW-0449">Lipoprotein</keyword>
<dbReference type="GO" id="GO:0046930">
    <property type="term" value="C:pore complex"/>
    <property type="evidence" value="ECO:0007669"/>
    <property type="project" value="UniProtKB-KW"/>
</dbReference>
<dbReference type="GO" id="GO:0015159">
    <property type="term" value="F:polysaccharide transmembrane transporter activity"/>
    <property type="evidence" value="ECO:0007669"/>
    <property type="project" value="InterPro"/>
</dbReference>
<proteinExistence type="inferred from homology"/>
<feature type="domain" description="Soluble ligand binding" evidence="18">
    <location>
        <begin position="498"/>
        <end position="547"/>
    </location>
</feature>
<dbReference type="OrthoDB" id="9808948at2"/>
<evidence type="ECO:0000256" key="4">
    <source>
        <dbReference type="ARBA" id="ARBA00022452"/>
    </source>
</evidence>
<dbReference type="GO" id="GO:0015288">
    <property type="term" value="F:porin activity"/>
    <property type="evidence" value="ECO:0007669"/>
    <property type="project" value="UniProtKB-KW"/>
</dbReference>
<dbReference type="AlphaFoldDB" id="A0A2N0VJU2"/>
<feature type="domain" description="Polysaccharide export protein N-terminal" evidence="17">
    <location>
        <begin position="149"/>
        <end position="214"/>
    </location>
</feature>
<feature type="domain" description="Soluble ligand binding" evidence="18">
    <location>
        <begin position="324"/>
        <end position="366"/>
    </location>
</feature>
<evidence type="ECO:0000259" key="18">
    <source>
        <dbReference type="Pfam" id="PF10531"/>
    </source>
</evidence>
<dbReference type="PANTHER" id="PTHR33619:SF3">
    <property type="entry name" value="POLYSACCHARIDE EXPORT PROTEIN GFCE-RELATED"/>
    <property type="match status" value="1"/>
</dbReference>
<dbReference type="PANTHER" id="PTHR33619">
    <property type="entry name" value="POLYSACCHARIDE EXPORT PROTEIN GFCE-RELATED"/>
    <property type="match status" value="1"/>
</dbReference>
<evidence type="ECO:0008006" key="22">
    <source>
        <dbReference type="Google" id="ProtNLM"/>
    </source>
</evidence>
<evidence type="ECO:0000256" key="2">
    <source>
        <dbReference type="ARBA" id="ARBA00009450"/>
    </source>
</evidence>
<dbReference type="Gene3D" id="3.10.560.10">
    <property type="entry name" value="Outer membrane lipoprotein wza domain like"/>
    <property type="match status" value="6"/>
</dbReference>
<evidence type="ECO:0000256" key="14">
    <source>
        <dbReference type="ARBA" id="ARBA00023288"/>
    </source>
</evidence>
<dbReference type="InterPro" id="IPR054765">
    <property type="entry name" value="SLBB_dom"/>
</dbReference>
<feature type="compositionally biased region" description="Polar residues" evidence="15">
    <location>
        <begin position="88"/>
        <end position="97"/>
    </location>
</feature>
<evidence type="ECO:0000256" key="9">
    <source>
        <dbReference type="ARBA" id="ARBA00023065"/>
    </source>
</evidence>
<keyword evidence="12" id="KW-0564">Palmitate</keyword>
<name>A0A2N0VJU2_9BACT</name>
<gene>
    <name evidence="20" type="ORF">CWD77_02875</name>
</gene>
<comment type="subcellular location">
    <subcellularLocation>
        <location evidence="1">Cell outer membrane</location>
        <topology evidence="1">Multi-pass membrane protein</topology>
    </subcellularLocation>
</comment>
<sequence>MRHFVYLIAGLLFLLSATDLSAQSFNPADLNNVNVSELSDEEIRQADREIQDRGLSLSEFQQLALAQGASQTQVNQLIQRIRQVRSGQGTAQDSVETGETRTIETAPDRSSVSRNDTTQQEMISDSLKVFGMDLFGRSSISFEPSFNVPTPKDYTLGSGDEIVIDIWGAAEQTYRVTVSPEGNIRIPNLGPIQVNGLQMDDAENRILNRLTDIYSGLNPNDPDQGNTYAQVTLGNVRSIKVTVIGEVVQPGTYTISSLSTAFNALYASGGPTRQGTFRKIQIIRDKEVRETLDVYDFLVDGNQESNIRLRDQDVIKVDPYENRVHVWGETKRNGFFETLPGETLEDLITYAAGFTDEAYTQRVTLEGMTPTMRNVTSLFYPEESDTEIQNGDKLRVGKILDRFVNRIEIQGAVFRPGVYEYEEGVTLYDVIEKADGLKEDAFRGRGVIERLQENREPELLSFNIERLMDDPAAYDIPLQPDDVIRISSIFDLQEEYTVTVRGAVNSSGTFDYREGIKLKDAILSADGFRDNAAAYRVDVARRVTDGGQTRSNRTAETFRFDVDETLGFEDEEGDFELMPFDQIYVRTKPNYQTQQTVRIEGEVQFPGEYVISSRTMRLSELVDMAGGLSEYAYPQGASLERRLSDEIDEELEFLDEEERSENLENRERTSVGIRLNEALQRPDSDLDLILEQGDVITVPKELMTVRIEGEVLNPTSVRYDDSRSFRSYLSAAGGVTDNAKRSRAYIVYANGEVDRSKRFLFFRNNPSVEPGATIVIPRKPDKREMTAQERISIAASLASTAATIALVLDRISN</sequence>
<keyword evidence="10" id="KW-0626">Porin</keyword>
<evidence type="ECO:0000256" key="16">
    <source>
        <dbReference type="SAM" id="SignalP"/>
    </source>
</evidence>
<dbReference type="Proteomes" id="UP000233398">
    <property type="component" value="Unassembled WGS sequence"/>
</dbReference>
<dbReference type="EMBL" id="PISP01000001">
    <property type="protein sequence ID" value="PKD44428.1"/>
    <property type="molecule type" value="Genomic_DNA"/>
</dbReference>
<feature type="chain" id="PRO_5014890294" description="Sugar transporter" evidence="16">
    <location>
        <begin position="23"/>
        <end position="813"/>
    </location>
</feature>
<dbReference type="Gene3D" id="3.30.1950.10">
    <property type="entry name" value="wza like domain"/>
    <property type="match status" value="1"/>
</dbReference>
<evidence type="ECO:0000256" key="11">
    <source>
        <dbReference type="ARBA" id="ARBA00023136"/>
    </source>
</evidence>
<evidence type="ECO:0000256" key="12">
    <source>
        <dbReference type="ARBA" id="ARBA00023139"/>
    </source>
</evidence>
<dbReference type="Pfam" id="PF10531">
    <property type="entry name" value="SLBB"/>
    <property type="match status" value="5"/>
</dbReference>
<keyword evidence="6" id="KW-0812">Transmembrane</keyword>
<keyword evidence="13" id="KW-0998">Cell outer membrane</keyword>
<evidence type="ECO:0000259" key="17">
    <source>
        <dbReference type="Pfam" id="PF02563"/>
    </source>
</evidence>
<keyword evidence="7 16" id="KW-0732">Signal</keyword>
<evidence type="ECO:0000256" key="5">
    <source>
        <dbReference type="ARBA" id="ARBA00022597"/>
    </source>
</evidence>
<feature type="domain" description="Soluble ligand binding" evidence="18">
    <location>
        <begin position="705"/>
        <end position="747"/>
    </location>
</feature>
<feature type="domain" description="Soluble ligand binding" evidence="18">
    <location>
        <begin position="597"/>
        <end position="642"/>
    </location>
</feature>
<feature type="region of interest" description="Disordered" evidence="15">
    <location>
        <begin position="88"/>
        <end position="119"/>
    </location>
</feature>
<dbReference type="InterPro" id="IPR019554">
    <property type="entry name" value="Soluble_ligand-bd"/>
</dbReference>
<evidence type="ECO:0000256" key="1">
    <source>
        <dbReference type="ARBA" id="ARBA00004571"/>
    </source>
</evidence>
<dbReference type="GO" id="GO:0009279">
    <property type="term" value="C:cell outer membrane"/>
    <property type="evidence" value="ECO:0007669"/>
    <property type="project" value="UniProtKB-SubCell"/>
</dbReference>
<evidence type="ECO:0000256" key="3">
    <source>
        <dbReference type="ARBA" id="ARBA00022448"/>
    </source>
</evidence>
<evidence type="ECO:0000259" key="19">
    <source>
        <dbReference type="Pfam" id="PF22461"/>
    </source>
</evidence>